<name>A0A8S2Q135_9BILA</name>
<sequence>MLANEKRTQTNPTKDLLLTIGFGQDENNHNEYIHRAKENELEHDDNLLLYNFDENEQELLNTFFEPAHFYLPIVNEISIYQISFHTQYSSISAPDFLEPTIHDDDDDDRLSSNKCRTTEQEILLCAQINHQNDYQDEQVKNLSYKYEQPSYIEHYHIQSLNPLSETFDIKIDEPPTIVENDDDHSTTSLLPDVILSTTTIHNEAYIEHDSKEVKILPTYPTIESTPLPPSLDSRVRARQTTQADDAEQLSEQHYVIINQATPTPSMRKVRPSRPGPAIQEPIMTESTEYQTTRIPFTNEPNELRYAASRSRDQTDHLPPTRLPTEQKPDVERARLVPSSTSPIKDLGGDVLIRETIVQHVSEDEKSTSSEEVVFEEWSEEFRCRRTEEFDKNTNRLLSRRIDPIGVRVKSDVIKEEYKEKNERIKGHKSYDIVKEVFRRVSAHTVDPNQTPITSIER</sequence>
<dbReference type="Proteomes" id="UP000681967">
    <property type="component" value="Unassembled WGS sequence"/>
</dbReference>
<dbReference type="EMBL" id="CAJOBH010007111">
    <property type="protein sequence ID" value="CAF4075158.1"/>
    <property type="molecule type" value="Genomic_DNA"/>
</dbReference>
<reference evidence="2" key="1">
    <citation type="submission" date="2021-02" db="EMBL/GenBank/DDBJ databases">
        <authorList>
            <person name="Nowell W R."/>
        </authorList>
    </citation>
    <scope>NUCLEOTIDE SEQUENCE</scope>
</reference>
<feature type="region of interest" description="Disordered" evidence="1">
    <location>
        <begin position="307"/>
        <end position="326"/>
    </location>
</feature>
<organism evidence="2 3">
    <name type="scientific">Rotaria magnacalcarata</name>
    <dbReference type="NCBI Taxonomy" id="392030"/>
    <lineage>
        <taxon>Eukaryota</taxon>
        <taxon>Metazoa</taxon>
        <taxon>Spiralia</taxon>
        <taxon>Gnathifera</taxon>
        <taxon>Rotifera</taxon>
        <taxon>Eurotatoria</taxon>
        <taxon>Bdelloidea</taxon>
        <taxon>Philodinida</taxon>
        <taxon>Philodinidae</taxon>
        <taxon>Rotaria</taxon>
    </lineage>
</organism>
<comment type="caution">
    <text evidence="2">The sequence shown here is derived from an EMBL/GenBank/DDBJ whole genome shotgun (WGS) entry which is preliminary data.</text>
</comment>
<proteinExistence type="predicted"/>
<feature type="non-terminal residue" evidence="2">
    <location>
        <position position="457"/>
    </location>
</feature>
<evidence type="ECO:0000313" key="2">
    <source>
        <dbReference type="EMBL" id="CAF4075158.1"/>
    </source>
</evidence>
<evidence type="ECO:0000256" key="1">
    <source>
        <dbReference type="SAM" id="MobiDB-lite"/>
    </source>
</evidence>
<protein>
    <submittedName>
        <fullName evidence="2">Uncharacterized protein</fullName>
    </submittedName>
</protein>
<dbReference type="AlphaFoldDB" id="A0A8S2Q135"/>
<accession>A0A8S2Q135</accession>
<gene>
    <name evidence="2" type="ORF">BYL167_LOCUS17751</name>
</gene>
<evidence type="ECO:0000313" key="3">
    <source>
        <dbReference type="Proteomes" id="UP000681967"/>
    </source>
</evidence>